<name>A0A8J3QUG9_9ACTN</name>
<dbReference type="InterPro" id="IPR011964">
    <property type="entry name" value="YVTN_b-propeller_repeat"/>
</dbReference>
<evidence type="ECO:0000256" key="3">
    <source>
        <dbReference type="SAM" id="MobiDB-lite"/>
    </source>
</evidence>
<protein>
    <submittedName>
        <fullName evidence="5">Phosphoesterase</fullName>
    </submittedName>
</protein>
<evidence type="ECO:0000313" key="5">
    <source>
        <dbReference type="EMBL" id="GIH15066.1"/>
    </source>
</evidence>
<dbReference type="Pfam" id="PF10282">
    <property type="entry name" value="Lactonase"/>
    <property type="match status" value="1"/>
</dbReference>
<gene>
    <name evidence="5" type="ORF">Raf01_32380</name>
</gene>
<dbReference type="Proteomes" id="UP000642748">
    <property type="component" value="Unassembled WGS sequence"/>
</dbReference>
<feature type="region of interest" description="Disordered" evidence="3">
    <location>
        <begin position="404"/>
        <end position="424"/>
    </location>
</feature>
<organism evidence="5 6">
    <name type="scientific">Rugosimonospora africana</name>
    <dbReference type="NCBI Taxonomy" id="556532"/>
    <lineage>
        <taxon>Bacteria</taxon>
        <taxon>Bacillati</taxon>
        <taxon>Actinomycetota</taxon>
        <taxon>Actinomycetes</taxon>
        <taxon>Micromonosporales</taxon>
        <taxon>Micromonosporaceae</taxon>
        <taxon>Rugosimonospora</taxon>
    </lineage>
</organism>
<dbReference type="SUPFAM" id="SSF50969">
    <property type="entry name" value="YVTN repeat-like/Quinoprotein amine dehydrogenase"/>
    <property type="match status" value="1"/>
</dbReference>
<keyword evidence="1" id="KW-0378">Hydrolase</keyword>
<comment type="caution">
    <text evidence="5">The sequence shown here is derived from an EMBL/GenBank/DDBJ whole genome shotgun (WGS) entry which is preliminary data.</text>
</comment>
<dbReference type="InterPro" id="IPR011044">
    <property type="entry name" value="Quino_amine_DH_bsu"/>
</dbReference>
<dbReference type="PANTHER" id="PTHR47197">
    <property type="entry name" value="PROTEIN NIRF"/>
    <property type="match status" value="1"/>
</dbReference>
<dbReference type="InterPro" id="IPR015943">
    <property type="entry name" value="WD40/YVTN_repeat-like_dom_sf"/>
</dbReference>
<dbReference type="InterPro" id="IPR017850">
    <property type="entry name" value="Alkaline_phosphatase_core_sf"/>
</dbReference>
<keyword evidence="4" id="KW-0732">Signal</keyword>
<dbReference type="GO" id="GO:0016788">
    <property type="term" value="F:hydrolase activity, acting on ester bonds"/>
    <property type="evidence" value="ECO:0007669"/>
    <property type="project" value="InterPro"/>
</dbReference>
<dbReference type="Gene3D" id="2.130.10.10">
    <property type="entry name" value="YVTN repeat-like/Quinoprotein amine dehydrogenase"/>
    <property type="match status" value="3"/>
</dbReference>
<dbReference type="InterPro" id="IPR019405">
    <property type="entry name" value="Lactonase_7-beta_prop"/>
</dbReference>
<dbReference type="PANTHER" id="PTHR47197:SF3">
    <property type="entry name" value="DIHYDRO-HEME D1 DEHYDROGENASE"/>
    <property type="match status" value="1"/>
</dbReference>
<accession>A0A8J3QUG9</accession>
<dbReference type="Gene3D" id="3.40.720.10">
    <property type="entry name" value="Alkaline Phosphatase, subunit A"/>
    <property type="match status" value="1"/>
</dbReference>
<sequence length="804" mass="84579">MRDILRRWWVGLGALTLVMAGSAVAAAAHGGSGLVGPRPDGTALTTYGWQVTPAGSQVRLGEKPFGAALSPDGKYLAVSNDGDNLQSLQLLDAATHRVVQHIDYKAPEALFIGLVWSPDGTKLYASAGGNNKIRVYAHSGDTLTEGSPIALPANTFPAGLALSADGKRLYAAENGNGQVAEFDTSAGTVTATAKTGPNPYTVALSADGSTAYVSNWGTNTVSVLDAATLGTKATLTVGSHPTAMTRNPVTKDLYIAVTDTDKVAVIGPNATTVSRYLDLAPYRGAPVGTSPEGLDVSPDGRTIYVANAGNNDVAVVDAATGTVDGLIPTGWYPTTVTVAGNGGSLLVTNAKGLGAGPNPGGPNPVVDDMSQYVGSMIMGTLSAVPVPGKAELKKFTRQVRDNDRFDSSAQSARGPKSVVPARPGDPTPIKHVIYIVKENRTYDQVFGSLGKGNGDPSLNLFGDDSAPNQRALARDFVTLDNFYADGAVSSDGWEWATGSESNSYNEHLWPVAYSGRGRSDDVYTNQATDPGKITGDSRIWDRLDDAGISYRNYGMWANGPLPAKVFPTEPRLAAHTDPNFAALNLTLTDNSRVDEWTKEFNQFVADGQLPTMEFLRLGNDHTQGTTPGVLTPAAMVAENDLAVGRVVDAVSHSPYWKDTAVFITEDDAQDGPDHVDAHRTTALVVSPYTQTGKVDSTQYSTVAMMRTMELLAGIGPLTQFDAMATPMTASFAKKPNLTPFSAITPSQSLTQVNGADAPMAAQSEQMDFSDADLAPEQQLNQAIWESVKGADSPMPPPIDHGADN</sequence>
<keyword evidence="2" id="KW-0843">Virulence</keyword>
<feature type="signal peptide" evidence="4">
    <location>
        <begin position="1"/>
        <end position="25"/>
    </location>
</feature>
<reference evidence="5" key="1">
    <citation type="submission" date="2021-01" db="EMBL/GenBank/DDBJ databases">
        <title>Whole genome shotgun sequence of Rugosimonospora africana NBRC 104875.</title>
        <authorList>
            <person name="Komaki H."/>
            <person name="Tamura T."/>
        </authorList>
    </citation>
    <scope>NUCLEOTIDE SEQUENCE</scope>
    <source>
        <strain evidence="5">NBRC 104875</strain>
    </source>
</reference>
<evidence type="ECO:0000313" key="6">
    <source>
        <dbReference type="Proteomes" id="UP000642748"/>
    </source>
</evidence>
<evidence type="ECO:0000256" key="4">
    <source>
        <dbReference type="SAM" id="SignalP"/>
    </source>
</evidence>
<evidence type="ECO:0000256" key="1">
    <source>
        <dbReference type="ARBA" id="ARBA00022801"/>
    </source>
</evidence>
<evidence type="ECO:0000256" key="2">
    <source>
        <dbReference type="ARBA" id="ARBA00023026"/>
    </source>
</evidence>
<dbReference type="InterPro" id="IPR007312">
    <property type="entry name" value="Phosphoesterase"/>
</dbReference>
<dbReference type="EMBL" id="BONZ01000030">
    <property type="protein sequence ID" value="GIH15066.1"/>
    <property type="molecule type" value="Genomic_DNA"/>
</dbReference>
<dbReference type="SUPFAM" id="SSF53649">
    <property type="entry name" value="Alkaline phosphatase-like"/>
    <property type="match status" value="1"/>
</dbReference>
<keyword evidence="6" id="KW-1185">Reference proteome</keyword>
<dbReference type="InterPro" id="IPR051200">
    <property type="entry name" value="Host-pathogen_enzymatic-act"/>
</dbReference>
<feature type="chain" id="PRO_5039549795" evidence="4">
    <location>
        <begin position="26"/>
        <end position="804"/>
    </location>
</feature>
<dbReference type="RefSeq" id="WP_203918694.1">
    <property type="nucleotide sequence ID" value="NZ_BONZ01000030.1"/>
</dbReference>
<dbReference type="AlphaFoldDB" id="A0A8J3QUG9"/>
<proteinExistence type="predicted"/>
<dbReference type="Pfam" id="PF04185">
    <property type="entry name" value="Phosphoesterase"/>
    <property type="match status" value="1"/>
</dbReference>
<dbReference type="NCBIfam" id="TIGR02276">
    <property type="entry name" value="beta_rpt_yvtn"/>
    <property type="match status" value="2"/>
</dbReference>